<feature type="domain" description="F-box" evidence="1">
    <location>
        <begin position="40"/>
        <end position="105"/>
    </location>
</feature>
<evidence type="ECO:0000259" key="1">
    <source>
        <dbReference type="Pfam" id="PF12937"/>
    </source>
</evidence>
<proteinExistence type="predicted"/>
<gene>
    <name evidence="2" type="ORF">ONZ51_g5567</name>
</gene>
<dbReference type="SUPFAM" id="SSF52047">
    <property type="entry name" value="RNI-like"/>
    <property type="match status" value="1"/>
</dbReference>
<protein>
    <recommendedName>
        <fullName evidence="1">F-box domain-containing protein</fullName>
    </recommendedName>
</protein>
<dbReference type="Gene3D" id="1.20.1280.50">
    <property type="match status" value="1"/>
</dbReference>
<comment type="caution">
    <text evidence="2">The sequence shown here is derived from an EMBL/GenBank/DDBJ whole genome shotgun (WGS) entry which is preliminary data.</text>
</comment>
<dbReference type="InterPro" id="IPR032675">
    <property type="entry name" value="LRR_dom_sf"/>
</dbReference>
<keyword evidence="3" id="KW-1185">Reference proteome</keyword>
<name>A0AAD7XAY3_9APHY</name>
<reference evidence="2" key="1">
    <citation type="submission" date="2022-11" db="EMBL/GenBank/DDBJ databases">
        <title>Genome Sequence of Cubamyces cubensis.</title>
        <authorList>
            <person name="Buettner E."/>
        </authorList>
    </citation>
    <scope>NUCLEOTIDE SEQUENCE</scope>
    <source>
        <strain evidence="2">MPL-01</strain>
    </source>
</reference>
<dbReference type="Gene3D" id="3.80.10.10">
    <property type="entry name" value="Ribonuclease Inhibitor"/>
    <property type="match status" value="1"/>
</dbReference>
<dbReference type="InterPro" id="IPR001810">
    <property type="entry name" value="F-box_dom"/>
</dbReference>
<evidence type="ECO:0000313" key="3">
    <source>
        <dbReference type="Proteomes" id="UP001215151"/>
    </source>
</evidence>
<sequence>METTPYERISSTYHGLLKEREHLECRIREAASILNTMSPINRLPAEVLVHIYTYVKPSFQDDEFDYTTYAFYPEREVAAWLSFVGVCRSWRTVACTTPLLWRDIRIGKRTKLPLFRLFLLYSGHADVNITFSGTRPIRPFLEELVDHVSRIRKLSFQMLPTSRAQDLSDFLHHDMPRLGDLSITFGLLDWEFKLLETLDDDDAAQIALEDGLSFLRLAPQEGQFPRLTRLNLRNVELVTSMALNPSILTQLVLRNLRTAPISLSDLPEFLEKCHSLRKFALESYGNHRIPSVAHNPRRVQLSPTLRWFGLQDWGVDVAAFLSKVVVPATTKYVLLTKLPGDDGHLEFTPLSACIPQDRAGLPLLDKINKVDMDLRERNWDDRHTIRGFCGGHLFSIEFDLDDLRMDIAKEFLGVFGDCPITELNIAGVGSAWATAAQWTRILQRFSLLKSLAAENCYFWGSAHASATLLLALATVQADGTVTSPDLQVLSLAFAERDNDNAEVVQAVIACLEARAAMGHRLSKLRVRGMGRSLVSKLCPHADSVEVYYDTDRSNN</sequence>
<dbReference type="EMBL" id="JAPEVG010000121">
    <property type="protein sequence ID" value="KAJ8482134.1"/>
    <property type="molecule type" value="Genomic_DNA"/>
</dbReference>
<evidence type="ECO:0000313" key="2">
    <source>
        <dbReference type="EMBL" id="KAJ8482134.1"/>
    </source>
</evidence>
<dbReference type="Proteomes" id="UP001215151">
    <property type="component" value="Unassembled WGS sequence"/>
</dbReference>
<accession>A0AAD7XAY3</accession>
<dbReference type="Pfam" id="PF12937">
    <property type="entry name" value="F-box-like"/>
    <property type="match status" value="1"/>
</dbReference>
<dbReference type="AlphaFoldDB" id="A0AAD7XAY3"/>
<organism evidence="2 3">
    <name type="scientific">Trametes cubensis</name>
    <dbReference type="NCBI Taxonomy" id="1111947"/>
    <lineage>
        <taxon>Eukaryota</taxon>
        <taxon>Fungi</taxon>
        <taxon>Dikarya</taxon>
        <taxon>Basidiomycota</taxon>
        <taxon>Agaricomycotina</taxon>
        <taxon>Agaricomycetes</taxon>
        <taxon>Polyporales</taxon>
        <taxon>Polyporaceae</taxon>
        <taxon>Trametes</taxon>
    </lineage>
</organism>